<organism evidence="2 3">
    <name type="scientific">Fimbriiglobus ruber</name>
    <dbReference type="NCBI Taxonomy" id="1908690"/>
    <lineage>
        <taxon>Bacteria</taxon>
        <taxon>Pseudomonadati</taxon>
        <taxon>Planctomycetota</taxon>
        <taxon>Planctomycetia</taxon>
        <taxon>Gemmatales</taxon>
        <taxon>Gemmataceae</taxon>
        <taxon>Fimbriiglobus</taxon>
    </lineage>
</organism>
<keyword evidence="1" id="KW-1133">Transmembrane helix</keyword>
<feature type="transmembrane region" description="Helical" evidence="1">
    <location>
        <begin position="130"/>
        <end position="150"/>
    </location>
</feature>
<accession>A0A225E4P2</accession>
<feature type="transmembrane region" description="Helical" evidence="1">
    <location>
        <begin position="487"/>
        <end position="508"/>
    </location>
</feature>
<dbReference type="EMBL" id="NIDE01000001">
    <property type="protein sequence ID" value="OWK46734.1"/>
    <property type="molecule type" value="Genomic_DNA"/>
</dbReference>
<feature type="transmembrane region" description="Helical" evidence="1">
    <location>
        <begin position="15"/>
        <end position="35"/>
    </location>
</feature>
<protein>
    <submittedName>
        <fullName evidence="2">Uncharacterized protein</fullName>
    </submittedName>
</protein>
<feature type="transmembrane region" description="Helical" evidence="1">
    <location>
        <begin position="431"/>
        <end position="450"/>
    </location>
</feature>
<keyword evidence="3" id="KW-1185">Reference proteome</keyword>
<dbReference type="OrthoDB" id="258801at2"/>
<keyword evidence="1" id="KW-0812">Transmembrane</keyword>
<feature type="transmembrane region" description="Helical" evidence="1">
    <location>
        <begin position="207"/>
        <end position="228"/>
    </location>
</feature>
<feature type="transmembrane region" description="Helical" evidence="1">
    <location>
        <begin position="162"/>
        <end position="187"/>
    </location>
</feature>
<dbReference type="RefSeq" id="WP_143392780.1">
    <property type="nucleotide sequence ID" value="NZ_NIDE01000001.1"/>
</dbReference>
<evidence type="ECO:0000256" key="1">
    <source>
        <dbReference type="SAM" id="Phobius"/>
    </source>
</evidence>
<dbReference type="AlphaFoldDB" id="A0A225E4P2"/>
<keyword evidence="1" id="KW-0472">Membrane</keyword>
<reference evidence="3" key="1">
    <citation type="submission" date="2017-06" db="EMBL/GenBank/DDBJ databases">
        <title>Genome analysis of Fimbriiglobus ruber SP5, the first member of the order Planctomycetales with confirmed chitinolytic capability.</title>
        <authorList>
            <person name="Ravin N.V."/>
            <person name="Rakitin A.L."/>
            <person name="Ivanova A.A."/>
            <person name="Beletsky A.V."/>
            <person name="Kulichevskaya I.S."/>
            <person name="Mardanov A.V."/>
            <person name="Dedysh S.N."/>
        </authorList>
    </citation>
    <scope>NUCLEOTIDE SEQUENCE [LARGE SCALE GENOMIC DNA]</scope>
    <source>
        <strain evidence="3">SP5</strain>
    </source>
</reference>
<proteinExistence type="predicted"/>
<feature type="transmembrane region" description="Helical" evidence="1">
    <location>
        <begin position="55"/>
        <end position="75"/>
    </location>
</feature>
<name>A0A225E4P2_9BACT</name>
<evidence type="ECO:0000313" key="3">
    <source>
        <dbReference type="Proteomes" id="UP000214646"/>
    </source>
</evidence>
<dbReference type="Proteomes" id="UP000214646">
    <property type="component" value="Unassembled WGS sequence"/>
</dbReference>
<feature type="transmembrane region" description="Helical" evidence="1">
    <location>
        <begin position="278"/>
        <end position="295"/>
    </location>
</feature>
<gene>
    <name evidence="2" type="ORF">FRUB_00433</name>
</gene>
<comment type="caution">
    <text evidence="2">The sequence shown here is derived from an EMBL/GenBank/DDBJ whole genome shotgun (WGS) entry which is preliminary data.</text>
</comment>
<feature type="transmembrane region" description="Helical" evidence="1">
    <location>
        <begin position="406"/>
        <end position="424"/>
    </location>
</feature>
<feature type="transmembrane region" description="Helical" evidence="1">
    <location>
        <begin position="302"/>
        <end position="323"/>
    </location>
</feature>
<evidence type="ECO:0000313" key="2">
    <source>
        <dbReference type="EMBL" id="OWK46734.1"/>
    </source>
</evidence>
<feature type="transmembrane region" description="Helical" evidence="1">
    <location>
        <begin position="456"/>
        <end position="475"/>
    </location>
</feature>
<sequence length="1056" mass="114296">MTRALVWKELREQGAVLVALVVMGCAVLSAAAVLLDPTTDDAGFSLRSMIVAGRLGWIMLTMTAGVVAGGTLFAGEREAGTFLFLDLLPVSRWRVWWRKVAIGIVLTGMATAVLFATAAVAGIFGARDGLAAWGLLGCVLAGLAFGWGVMGSVSARSSLEACALAVGFGLAAGVFVFFGWAIVAQVAVETGLAQSIRRSVGGNESMAIMLAGTFTLLVIPLPLAGWVYTAPDRNRHLAKLGVRFPGPNAGGALSLLPSFGWLSGLRRLVWLVVRQNRVPALVLCAAGLLAGIFLTPATGEGVALYLWPALSLLAGVLVAVIGVSDEQSNIAVRFWGERRMPVGRLWSVKILAGLAILSCVLVALAFPAFIAIFFVPRENRHYGNALAVVFGSGILNTFRFPWVSYLFVWPVYGFAFGHLSALLFRKGIVAGMVALMTAGTFAALWVPSLLSGGLHLWQVFAPPALVLLTARLLTWPWATDRIGTRAPLARVAVGVTLALLALGLGIGYRAVEVPDVPGAEDDIAFAQTLPSLEDEQLGRDLKRAAGDFMNVPAAVRTERVTQPFVEARAARTVMEDLAHAPIYMIPPLAEPVHPANRGRMGQDPGQPYYLDQLTAAIATTGWPADRPDLDKWMAGMFTVHWDDALKDFPTKPIGVFENPNELSFSYQWRPTDALRMMTPVYLGRGLQRQSQGDQAAFPATLETWLAVLRTAQNKTLAPVVQTAWQSELLTHDATDRWLEHLDGRPDLLQKALRLYLAHEQQDPYDPKTEKLAHEVVTRYAVVAPSRWMPQHLEQLRLFGWFSPTIINTNPSPPSDAEASLVGFAWTIPWERERLWRSVGIAGLVPPGVRYDHGYLDGAPGWESIATLWNPSFGGIWRANLLTSRRAMILKLALRLHEAENGTLPPDLSKLVPKYLPAVPLDPMDGKPLRYRVSRGEQLTRVDEQGLTYSPIPVPDPDFVGPPEELAGGSGPPIEGPPGMPGGPPIVFRPTVIDSAHRIDVPAGRGLVWSVGPDRVDNDAYVVMTVRQSSRIIDGDIAFIVPEFQASKPKSPGKGKP</sequence>
<feature type="transmembrane region" description="Helical" evidence="1">
    <location>
        <begin position="96"/>
        <end position="124"/>
    </location>
</feature>
<dbReference type="PROSITE" id="PS51257">
    <property type="entry name" value="PROKAR_LIPOPROTEIN"/>
    <property type="match status" value="1"/>
</dbReference>
<feature type="transmembrane region" description="Helical" evidence="1">
    <location>
        <begin position="350"/>
        <end position="375"/>
    </location>
</feature>